<feature type="region of interest" description="Disordered" evidence="1">
    <location>
        <begin position="1"/>
        <end position="23"/>
    </location>
</feature>
<dbReference type="InterPro" id="IPR008981">
    <property type="entry name" value="FMuLV_rcpt-bd"/>
</dbReference>
<reference evidence="2 3" key="1">
    <citation type="journal article" date="2018" name="Mol. Genet. Genomics">
        <title>The red deer Cervus elaphus genome CerEla1.0: sequencing, annotating, genes, and chromosomes.</title>
        <authorList>
            <person name="Bana N.A."/>
            <person name="Nyiri A."/>
            <person name="Nagy J."/>
            <person name="Frank K."/>
            <person name="Nagy T."/>
            <person name="Steger V."/>
            <person name="Schiller M."/>
            <person name="Lakatos P."/>
            <person name="Sugar L."/>
            <person name="Horn P."/>
            <person name="Barta E."/>
            <person name="Orosz L."/>
        </authorList>
    </citation>
    <scope>NUCLEOTIDE SEQUENCE [LARGE SCALE GENOMIC DNA]</scope>
    <source>
        <strain evidence="2">Hungarian</strain>
    </source>
</reference>
<feature type="compositionally biased region" description="Polar residues" evidence="1">
    <location>
        <begin position="198"/>
        <end position="210"/>
    </location>
</feature>
<proteinExistence type="predicted"/>
<protein>
    <submittedName>
        <fullName evidence="2">Uncharacterized protein</fullName>
    </submittedName>
</protein>
<feature type="region of interest" description="Disordered" evidence="1">
    <location>
        <begin position="182"/>
        <end position="223"/>
    </location>
</feature>
<dbReference type="Proteomes" id="UP000242450">
    <property type="component" value="Chromosome 20"/>
</dbReference>
<name>A0A212CFG7_CEREH</name>
<evidence type="ECO:0000313" key="3">
    <source>
        <dbReference type="Proteomes" id="UP000242450"/>
    </source>
</evidence>
<accession>A0A212CFG7</accession>
<dbReference type="Gene3D" id="3.90.310.10">
    <property type="entry name" value="ENV polyprotein, receptor-binding domain"/>
    <property type="match status" value="1"/>
</dbReference>
<dbReference type="EMBL" id="MKHE01000020">
    <property type="protein sequence ID" value="OWK04715.1"/>
    <property type="molecule type" value="Genomic_DNA"/>
</dbReference>
<feature type="region of interest" description="Disordered" evidence="1">
    <location>
        <begin position="38"/>
        <end position="67"/>
    </location>
</feature>
<dbReference type="Pfam" id="PF00429">
    <property type="entry name" value="TLV_coat"/>
    <property type="match status" value="1"/>
</dbReference>
<gene>
    <name evidence="2" type="ORF">Celaphus_00002497</name>
</gene>
<keyword evidence="3" id="KW-1185">Reference proteome</keyword>
<evidence type="ECO:0000313" key="2">
    <source>
        <dbReference type="EMBL" id="OWK04715.1"/>
    </source>
</evidence>
<dbReference type="AlphaFoldDB" id="A0A212CFG7"/>
<organism evidence="2 3">
    <name type="scientific">Cervus elaphus hippelaphus</name>
    <name type="common">European red deer</name>
    <dbReference type="NCBI Taxonomy" id="46360"/>
    <lineage>
        <taxon>Eukaryota</taxon>
        <taxon>Metazoa</taxon>
        <taxon>Chordata</taxon>
        <taxon>Craniata</taxon>
        <taxon>Vertebrata</taxon>
        <taxon>Euteleostomi</taxon>
        <taxon>Mammalia</taxon>
        <taxon>Eutheria</taxon>
        <taxon>Laurasiatheria</taxon>
        <taxon>Artiodactyla</taxon>
        <taxon>Ruminantia</taxon>
        <taxon>Pecora</taxon>
        <taxon>Cervidae</taxon>
        <taxon>Cervinae</taxon>
        <taxon>Cervus</taxon>
    </lineage>
</organism>
<dbReference type="OrthoDB" id="9714987at2759"/>
<dbReference type="InterPro" id="IPR018154">
    <property type="entry name" value="TLV/ENV_coat_polyprotein"/>
</dbReference>
<evidence type="ECO:0000256" key="1">
    <source>
        <dbReference type="SAM" id="MobiDB-lite"/>
    </source>
</evidence>
<comment type="caution">
    <text evidence="2">The sequence shown here is derived from an EMBL/GenBank/DDBJ whole genome shotgun (WGS) entry which is preliminary data.</text>
</comment>
<feature type="non-terminal residue" evidence="2">
    <location>
        <position position="335"/>
    </location>
</feature>
<dbReference type="SUPFAM" id="SSF49830">
    <property type="entry name" value="ENV polyprotein, receptor-binding domain"/>
    <property type="match status" value="1"/>
</dbReference>
<sequence>MLEGSQLCGKETSSPKPESGEWWAPLGRWDRALGSLQSRAASHHGRTGEGTSRMGGKTSPIKSSETETRVSGALLTLLLITVFIGPGATSHNPHQPANLTWMIYNPETGEVLNSSSNVAPKGAWWPVLTFDLCVLAADGNGFGPHQLTKFFAHGSFGFRFELKLKLGPLYLAPKVALGPSQVIAPKPTPQGTIPKPPSQNQSQANRSTPRTVGPPRVDMSPPTDPLMKMISSAYLTLNASRPDLTNGCWLCYNIRPPYYEAVAFSSRFNVTSDVSACRWQQQPGSGRLTVGSITGIGTCIGTIPKTYQHLCNNNSVPRTSLPNSTHQWVLPPENG</sequence>